<proteinExistence type="predicted"/>
<reference evidence="1 2" key="1">
    <citation type="submission" date="2020-09" db="EMBL/GenBank/DDBJ databases">
        <title>De no assembly of potato wild relative species, Solanum commersonii.</title>
        <authorList>
            <person name="Cho K."/>
        </authorList>
    </citation>
    <scope>NUCLEOTIDE SEQUENCE [LARGE SCALE GENOMIC DNA]</scope>
    <source>
        <strain evidence="1">LZ3.2</strain>
        <tissue evidence="1">Leaf</tissue>
    </source>
</reference>
<name>A0A9J5ZS20_SOLCO</name>
<sequence length="69" mass="7898">CHIFIRGSLARKCLPWNLDDNTEVHIERGEALNTLSMRVAIREFDSNLKQIASFEEHRKCLINSQSNGA</sequence>
<comment type="caution">
    <text evidence="1">The sequence shown here is derived from an EMBL/GenBank/DDBJ whole genome shotgun (WGS) entry which is preliminary data.</text>
</comment>
<evidence type="ECO:0000313" key="1">
    <source>
        <dbReference type="EMBL" id="KAG5614968.1"/>
    </source>
</evidence>
<organism evidence="1 2">
    <name type="scientific">Solanum commersonii</name>
    <name type="common">Commerson's wild potato</name>
    <name type="synonym">Commerson's nightshade</name>
    <dbReference type="NCBI Taxonomy" id="4109"/>
    <lineage>
        <taxon>Eukaryota</taxon>
        <taxon>Viridiplantae</taxon>
        <taxon>Streptophyta</taxon>
        <taxon>Embryophyta</taxon>
        <taxon>Tracheophyta</taxon>
        <taxon>Spermatophyta</taxon>
        <taxon>Magnoliopsida</taxon>
        <taxon>eudicotyledons</taxon>
        <taxon>Gunneridae</taxon>
        <taxon>Pentapetalae</taxon>
        <taxon>asterids</taxon>
        <taxon>lamiids</taxon>
        <taxon>Solanales</taxon>
        <taxon>Solanaceae</taxon>
        <taxon>Solanoideae</taxon>
        <taxon>Solaneae</taxon>
        <taxon>Solanum</taxon>
    </lineage>
</organism>
<protein>
    <submittedName>
        <fullName evidence="1">Uncharacterized protein</fullName>
    </submittedName>
</protein>
<dbReference type="EMBL" id="JACXVP010000003">
    <property type="protein sequence ID" value="KAG5614968.1"/>
    <property type="molecule type" value="Genomic_DNA"/>
</dbReference>
<dbReference type="Proteomes" id="UP000824120">
    <property type="component" value="Chromosome 3"/>
</dbReference>
<gene>
    <name evidence="1" type="ORF">H5410_014792</name>
</gene>
<evidence type="ECO:0000313" key="2">
    <source>
        <dbReference type="Proteomes" id="UP000824120"/>
    </source>
</evidence>
<keyword evidence="2" id="KW-1185">Reference proteome</keyword>
<feature type="non-terminal residue" evidence="1">
    <location>
        <position position="1"/>
    </location>
</feature>
<dbReference type="AlphaFoldDB" id="A0A9J5ZS20"/>
<accession>A0A9J5ZS20</accession>